<comment type="subcellular location">
    <subcellularLocation>
        <location evidence="3">Nucleus</location>
    </subcellularLocation>
</comment>
<dbReference type="PANTHER" id="PTHR11352">
    <property type="entry name" value="PROLIFERATING CELL NUCLEAR ANTIGEN"/>
    <property type="match status" value="1"/>
</dbReference>
<sequence>VNFQLTFPDAATFKKILDVIAGLMKDCVFHVTPNGLFLDAIDETRICLISLGLPENYFAEFKCNTPSQISVRIVSLQKLIKFCEAKDTITLSQRSSRPDEVEILVDSRQHKQTMSMILHLTRTENEQTQADKIAADSTIEMSSSRFGTLMKDLSAIGSVVRITTSTAGSTASFEVTGEDSSTNITCSSGKSEDDNEDETVRSKITVKKEVDMRFTLRYLILFSKASSLANTVRIDLANGNPARITFKFGEGAEISFLLACSVEGEEEAGAEQEGQNNDDDV</sequence>
<accession>A0A146K209</accession>
<evidence type="ECO:0000256" key="2">
    <source>
        <dbReference type="ARBA" id="ARBA00023125"/>
    </source>
</evidence>
<organism evidence="8">
    <name type="scientific">Trepomonas sp. PC1</name>
    <dbReference type="NCBI Taxonomy" id="1076344"/>
    <lineage>
        <taxon>Eukaryota</taxon>
        <taxon>Metamonada</taxon>
        <taxon>Diplomonadida</taxon>
        <taxon>Hexamitidae</taxon>
        <taxon>Hexamitinae</taxon>
        <taxon>Trepomonas</taxon>
    </lineage>
</organism>
<dbReference type="GO" id="GO:0019985">
    <property type="term" value="P:translesion synthesis"/>
    <property type="evidence" value="ECO:0007669"/>
    <property type="project" value="TreeGrafter"/>
</dbReference>
<dbReference type="EMBL" id="GDID01005693">
    <property type="protein sequence ID" value="JAP90913.1"/>
    <property type="molecule type" value="Transcribed_RNA"/>
</dbReference>
<dbReference type="GO" id="GO:0006275">
    <property type="term" value="P:regulation of DNA replication"/>
    <property type="evidence" value="ECO:0007669"/>
    <property type="project" value="InterPro"/>
</dbReference>
<dbReference type="InterPro" id="IPR022649">
    <property type="entry name" value="Pr_cel_nuc_antig_C"/>
</dbReference>
<dbReference type="GO" id="GO:0043626">
    <property type="term" value="C:PCNA complex"/>
    <property type="evidence" value="ECO:0007669"/>
    <property type="project" value="TreeGrafter"/>
</dbReference>
<comment type="similarity">
    <text evidence="1 4">Belongs to the PCNA family.</text>
</comment>
<protein>
    <recommendedName>
        <fullName evidence="3">DNA sliding clamp PCNA</fullName>
    </recommendedName>
</protein>
<dbReference type="InterPro" id="IPR000730">
    <property type="entry name" value="Pr_cel_nuc_antig"/>
</dbReference>
<evidence type="ECO:0000259" key="6">
    <source>
        <dbReference type="Pfam" id="PF00705"/>
    </source>
</evidence>
<dbReference type="HAMAP" id="MF_00317">
    <property type="entry name" value="DNApol_clamp_arch"/>
    <property type="match status" value="1"/>
</dbReference>
<dbReference type="GO" id="GO:0003677">
    <property type="term" value="F:DNA binding"/>
    <property type="evidence" value="ECO:0007669"/>
    <property type="project" value="UniProtKB-KW"/>
</dbReference>
<feature type="region of interest" description="Disordered" evidence="5">
    <location>
        <begin position="178"/>
        <end position="198"/>
    </location>
</feature>
<dbReference type="Gene3D" id="3.70.10.10">
    <property type="match status" value="1"/>
</dbReference>
<dbReference type="GO" id="GO:0006272">
    <property type="term" value="P:leading strand elongation"/>
    <property type="evidence" value="ECO:0007669"/>
    <property type="project" value="TreeGrafter"/>
</dbReference>
<evidence type="ECO:0000259" key="7">
    <source>
        <dbReference type="Pfam" id="PF02747"/>
    </source>
</evidence>
<dbReference type="Pfam" id="PF02747">
    <property type="entry name" value="PCNA_C"/>
    <property type="match status" value="1"/>
</dbReference>
<dbReference type="InterPro" id="IPR046938">
    <property type="entry name" value="DNA_clamp_sf"/>
</dbReference>
<dbReference type="NCBIfam" id="TIGR00590">
    <property type="entry name" value="pcna"/>
    <property type="match status" value="1"/>
</dbReference>
<evidence type="ECO:0000256" key="3">
    <source>
        <dbReference type="RuleBase" id="RU000641"/>
    </source>
</evidence>
<evidence type="ECO:0000313" key="8">
    <source>
        <dbReference type="EMBL" id="JAP90913.1"/>
    </source>
</evidence>
<feature type="compositionally biased region" description="Polar residues" evidence="5">
    <location>
        <begin position="178"/>
        <end position="189"/>
    </location>
</feature>
<name>A0A146K209_9EUKA</name>
<comment type="function">
    <text evidence="3">This protein is an auxiliary protein of DNA polymerase delta and is involved in the control of eukaryotic DNA replication by increasing the polymerase's processivity during elongation of the leading strand.</text>
</comment>
<evidence type="ECO:0000256" key="1">
    <source>
        <dbReference type="ARBA" id="ARBA00010462"/>
    </source>
</evidence>
<dbReference type="GO" id="GO:0030337">
    <property type="term" value="F:DNA polymerase processivity factor activity"/>
    <property type="evidence" value="ECO:0007669"/>
    <property type="project" value="InterPro"/>
</dbReference>
<evidence type="ECO:0000256" key="5">
    <source>
        <dbReference type="SAM" id="MobiDB-lite"/>
    </source>
</evidence>
<reference evidence="8" key="1">
    <citation type="submission" date="2015-07" db="EMBL/GenBank/DDBJ databases">
        <title>Adaptation to a free-living lifestyle via gene acquisitions in the diplomonad Trepomonas sp. PC1.</title>
        <authorList>
            <person name="Xu F."/>
            <person name="Jerlstrom-Hultqvist J."/>
            <person name="Kolisko M."/>
            <person name="Simpson A.G.B."/>
            <person name="Roger A.J."/>
            <person name="Svard S.G."/>
            <person name="Andersson J.O."/>
        </authorList>
    </citation>
    <scope>NUCLEOTIDE SEQUENCE</scope>
    <source>
        <strain evidence="8">PC1</strain>
    </source>
</reference>
<dbReference type="Pfam" id="PF00705">
    <property type="entry name" value="PCNA_N"/>
    <property type="match status" value="1"/>
</dbReference>
<feature type="domain" description="Proliferating cell nuclear antigen PCNA N-terminal" evidence="6">
    <location>
        <begin position="4"/>
        <end position="124"/>
    </location>
</feature>
<dbReference type="CDD" id="cd00577">
    <property type="entry name" value="PCNA"/>
    <property type="match status" value="1"/>
</dbReference>
<dbReference type="InterPro" id="IPR022648">
    <property type="entry name" value="Pr_cel_nuc_antig_N"/>
</dbReference>
<keyword evidence="2 4" id="KW-0238">DNA-binding</keyword>
<dbReference type="GO" id="GO:0006298">
    <property type="term" value="P:mismatch repair"/>
    <property type="evidence" value="ECO:0007669"/>
    <property type="project" value="TreeGrafter"/>
</dbReference>
<proteinExistence type="inferred from homology"/>
<keyword evidence="4" id="KW-0235">DNA replication</keyword>
<keyword evidence="3" id="KW-0539">Nucleus</keyword>
<dbReference type="AlphaFoldDB" id="A0A146K209"/>
<dbReference type="SUPFAM" id="SSF55979">
    <property type="entry name" value="DNA clamp"/>
    <property type="match status" value="2"/>
</dbReference>
<evidence type="ECO:0000256" key="4">
    <source>
        <dbReference type="RuleBase" id="RU003671"/>
    </source>
</evidence>
<gene>
    <name evidence="8" type="ORF">TPC1_17637</name>
</gene>
<feature type="domain" description="Proliferating cell nuclear antigen PCNA C-terminal" evidence="7">
    <location>
        <begin position="135"/>
        <end position="259"/>
    </location>
</feature>
<feature type="non-terminal residue" evidence="8">
    <location>
        <position position="1"/>
    </location>
</feature>
<dbReference type="PANTHER" id="PTHR11352:SF0">
    <property type="entry name" value="PROLIFERATING CELL NUCLEAR ANTIGEN"/>
    <property type="match status" value="1"/>
</dbReference>
<dbReference type="PRINTS" id="PR00339">
    <property type="entry name" value="PCNACYCLIN"/>
</dbReference>